<name>A0A1E4SVX5_9ASCO</name>
<organism evidence="12 13">
    <name type="scientific">[Candida] arabinofermentans NRRL YB-2248</name>
    <dbReference type="NCBI Taxonomy" id="983967"/>
    <lineage>
        <taxon>Eukaryota</taxon>
        <taxon>Fungi</taxon>
        <taxon>Dikarya</taxon>
        <taxon>Ascomycota</taxon>
        <taxon>Saccharomycotina</taxon>
        <taxon>Pichiomycetes</taxon>
        <taxon>Pichiales</taxon>
        <taxon>Pichiaceae</taxon>
        <taxon>Ogataea</taxon>
        <taxon>Ogataea/Candida clade</taxon>
    </lineage>
</organism>
<gene>
    <name evidence="12" type="ORF">CANARDRAFT_177572</name>
</gene>
<dbReference type="PANTHER" id="PTHR31068:SF0">
    <property type="entry name" value="MITOCHONDRIAL DISTRIBUTION AND MORPHOLOGY PROTEIN 31"/>
    <property type="match status" value="1"/>
</dbReference>
<keyword evidence="5" id="KW-0809">Transit peptide</keyword>
<evidence type="ECO:0000256" key="8">
    <source>
        <dbReference type="ARBA" id="ARBA00023136"/>
    </source>
</evidence>
<dbReference type="PANTHER" id="PTHR31068">
    <property type="entry name" value="MITOCHONDRIAL DISTRIBUTION AND MORPHOLOGY PROTEIN 31"/>
    <property type="match status" value="1"/>
</dbReference>
<evidence type="ECO:0000256" key="4">
    <source>
        <dbReference type="ARBA" id="ARBA00022792"/>
    </source>
</evidence>
<evidence type="ECO:0000256" key="5">
    <source>
        <dbReference type="ARBA" id="ARBA00022946"/>
    </source>
</evidence>
<sequence>MFKSTIFKYNRISLTPIRLKTTYKYNYNYINLKQFKQGNYQIINKQSILNKLRFKLIKSTRPYNTDDISFFFSFFITTNILLLLITTTTFFSILLISMNTVFAQEFVASKIGELITKNSGLLVVFEKGGVVGGWKDGKIEFTNCYVSKRPKNKKLFKKRSDDDNDEEEQKQKKQVEEEVDDGNYTQFDFNIDSISLTLSFSKFLSGKGIVDECYLKGIRGIVDRSHVYWKPGDLATNYKNVHKFGDWEINKLKIQDMLFTMINPNGFRPFEVSIYDANLINFTKNWLFLNFLTSNIHSNGCYDGSLFTINKLSKIDEFIDENLIDLQIDELKGINKIEKIDLNELSLNDKINVTRFRIDNLKIEHLNGGMDGPIGWINKGTADMIGDVIVTNKNKNGLNDIIEYFLKEKINNQPNTTLTNDKIDDLFVMDFYIRLNNPKASVPLFSSDLSYINSALIRPIVGYINSNKTFIPLKCRIIKNIEDFNGSWTMYDSLLMDDLQQGVYTNLVEYLSNDQLQKDRFKKVGFWSLQFLIQLVLWSLSGV</sequence>
<protein>
    <recommendedName>
        <fullName evidence="14">Mitochondrial distribution and morphology protein 31</fullName>
    </recommendedName>
</protein>
<dbReference type="OrthoDB" id="17678at2759"/>
<keyword evidence="4" id="KW-0999">Mitochondrion inner membrane</keyword>
<reference evidence="13" key="1">
    <citation type="submission" date="2016-04" db="EMBL/GenBank/DDBJ databases">
        <title>Comparative genomics of biotechnologically important yeasts.</title>
        <authorList>
            <consortium name="DOE Joint Genome Institute"/>
            <person name="Riley R."/>
            <person name="Haridas S."/>
            <person name="Wolfe K.H."/>
            <person name="Lopes M.R."/>
            <person name="Hittinger C.T."/>
            <person name="Goker M."/>
            <person name="Salamov A."/>
            <person name="Wisecaver J."/>
            <person name="Long T.M."/>
            <person name="Aerts A.L."/>
            <person name="Barry K."/>
            <person name="Choi C."/>
            <person name="Clum A."/>
            <person name="Coughlan A.Y."/>
            <person name="Deshpande S."/>
            <person name="Douglass A.P."/>
            <person name="Hanson S.J."/>
            <person name="Klenk H.-P."/>
            <person name="Labutti K."/>
            <person name="Lapidus A."/>
            <person name="Lindquist E."/>
            <person name="Lipzen A."/>
            <person name="Meier-Kolthoff J.P."/>
            <person name="Ohm R.A."/>
            <person name="Otillar R.P."/>
            <person name="Pangilinan J."/>
            <person name="Peng Y."/>
            <person name="Rokas A."/>
            <person name="Rosa C.A."/>
            <person name="Scheuner C."/>
            <person name="Sibirny A.A."/>
            <person name="Slot J.C."/>
            <person name="Stielow J.B."/>
            <person name="Sun H."/>
            <person name="Kurtzman C.P."/>
            <person name="Blackwell M."/>
            <person name="Grigoriev I.V."/>
            <person name="Jeffries T.W."/>
        </authorList>
    </citation>
    <scope>NUCLEOTIDE SEQUENCE [LARGE SCALE GENOMIC DNA]</scope>
    <source>
        <strain evidence="13">NRRL YB-2248</strain>
    </source>
</reference>
<dbReference type="GO" id="GO:0007005">
    <property type="term" value="P:mitochondrion organization"/>
    <property type="evidence" value="ECO:0007669"/>
    <property type="project" value="InterPro"/>
</dbReference>
<evidence type="ECO:0000256" key="10">
    <source>
        <dbReference type="SAM" id="MobiDB-lite"/>
    </source>
</evidence>
<keyword evidence="13" id="KW-1185">Reference proteome</keyword>
<dbReference type="EMBL" id="KV453862">
    <property type="protein sequence ID" value="ODV83636.1"/>
    <property type="molecule type" value="Genomic_DNA"/>
</dbReference>
<keyword evidence="3 11" id="KW-0812">Transmembrane</keyword>
<evidence type="ECO:0000313" key="12">
    <source>
        <dbReference type="EMBL" id="ODV83636.1"/>
    </source>
</evidence>
<dbReference type="GO" id="GO:0005743">
    <property type="term" value="C:mitochondrial inner membrane"/>
    <property type="evidence" value="ECO:0007669"/>
    <property type="project" value="UniProtKB-SubCell"/>
</dbReference>
<evidence type="ECO:0008006" key="14">
    <source>
        <dbReference type="Google" id="ProtNLM"/>
    </source>
</evidence>
<evidence type="ECO:0000256" key="2">
    <source>
        <dbReference type="ARBA" id="ARBA00005687"/>
    </source>
</evidence>
<comment type="subcellular location">
    <subcellularLocation>
        <location evidence="1">Mitochondrion inner membrane</location>
    </subcellularLocation>
</comment>
<evidence type="ECO:0000256" key="11">
    <source>
        <dbReference type="SAM" id="Phobius"/>
    </source>
</evidence>
<feature type="region of interest" description="Disordered" evidence="10">
    <location>
        <begin position="156"/>
        <end position="178"/>
    </location>
</feature>
<keyword evidence="8 11" id="KW-0472">Membrane</keyword>
<dbReference type="GO" id="GO:0000001">
    <property type="term" value="P:mitochondrion inheritance"/>
    <property type="evidence" value="ECO:0007669"/>
    <property type="project" value="InterPro"/>
</dbReference>
<evidence type="ECO:0000256" key="6">
    <source>
        <dbReference type="ARBA" id="ARBA00022989"/>
    </source>
</evidence>
<evidence type="ECO:0000313" key="13">
    <source>
        <dbReference type="Proteomes" id="UP000094801"/>
    </source>
</evidence>
<accession>A0A1E4SVX5</accession>
<keyword evidence="7" id="KW-0496">Mitochondrion</keyword>
<dbReference type="Pfam" id="PF08118">
    <property type="entry name" value="MDM31_MDM32"/>
    <property type="match status" value="1"/>
</dbReference>
<evidence type="ECO:0000256" key="3">
    <source>
        <dbReference type="ARBA" id="ARBA00022692"/>
    </source>
</evidence>
<evidence type="ECO:0000256" key="9">
    <source>
        <dbReference type="ARBA" id="ARBA00025191"/>
    </source>
</evidence>
<dbReference type="Proteomes" id="UP000094801">
    <property type="component" value="Unassembled WGS sequence"/>
</dbReference>
<dbReference type="InterPro" id="IPR012571">
    <property type="entry name" value="Mdm31/Mdm32"/>
</dbReference>
<evidence type="ECO:0000256" key="1">
    <source>
        <dbReference type="ARBA" id="ARBA00004273"/>
    </source>
</evidence>
<evidence type="ECO:0000256" key="7">
    <source>
        <dbReference type="ARBA" id="ARBA00023128"/>
    </source>
</evidence>
<proteinExistence type="inferred from homology"/>
<comment type="similarity">
    <text evidence="2">Belongs to the MDM31/MDM32 family.</text>
</comment>
<keyword evidence="6 11" id="KW-1133">Transmembrane helix</keyword>
<dbReference type="AlphaFoldDB" id="A0A1E4SVX5"/>
<feature type="transmembrane region" description="Helical" evidence="11">
    <location>
        <begin position="68"/>
        <end position="96"/>
    </location>
</feature>
<comment type="function">
    <text evidence="9">Involved in the organization of the mitochondrial membranes and the global structure of the mitochondria. Also required for mitochondrial distribution and mobility as well as for the maintenance of mitochondrial DNA nucleoids structures.</text>
</comment>